<proteinExistence type="predicted"/>
<dbReference type="EMBL" id="BTGU01001165">
    <property type="protein sequence ID" value="GMN70499.1"/>
    <property type="molecule type" value="Genomic_DNA"/>
</dbReference>
<dbReference type="AlphaFoldDB" id="A0AA88EJN9"/>
<evidence type="ECO:0000313" key="3">
    <source>
        <dbReference type="Proteomes" id="UP001187192"/>
    </source>
</evidence>
<accession>A0AA88EJN9</accession>
<keyword evidence="1" id="KW-0732">Signal</keyword>
<reference evidence="2" key="1">
    <citation type="submission" date="2023-07" db="EMBL/GenBank/DDBJ databases">
        <title>draft genome sequence of fig (Ficus carica).</title>
        <authorList>
            <person name="Takahashi T."/>
            <person name="Nishimura K."/>
        </authorList>
    </citation>
    <scope>NUCLEOTIDE SEQUENCE</scope>
</reference>
<dbReference type="PANTHER" id="PTHR37380:SF1">
    <property type="entry name" value="CLE FAMILY OSCLE501 PROTEIN"/>
    <property type="match status" value="1"/>
</dbReference>
<sequence>MGFFNSLITIAFTLFMMLSFVRANQNDIHVLPKLAVGNFVPKYEIRSLVPSGPNHEQNPRVGATIPSEVSASKTWSRWHVKRLVPSGPNPVESPDSPLAV</sequence>
<comment type="caution">
    <text evidence="2">The sequence shown here is derived from an EMBL/GenBank/DDBJ whole genome shotgun (WGS) entry which is preliminary data.</text>
</comment>
<name>A0AA88EJN9_FICCA</name>
<dbReference type="PANTHER" id="PTHR37380">
    <property type="entry name" value="CLE FAMILY OSCLE501 PROTEIN"/>
    <property type="match status" value="1"/>
</dbReference>
<evidence type="ECO:0000313" key="2">
    <source>
        <dbReference type="EMBL" id="GMN70499.1"/>
    </source>
</evidence>
<protein>
    <submittedName>
        <fullName evidence="2">Uncharacterized protein</fullName>
    </submittedName>
</protein>
<feature type="chain" id="PRO_5041710140" evidence="1">
    <location>
        <begin position="24"/>
        <end position="100"/>
    </location>
</feature>
<gene>
    <name evidence="2" type="ORF">TIFTF001_039541</name>
</gene>
<keyword evidence="3" id="KW-1185">Reference proteome</keyword>
<organism evidence="2 3">
    <name type="scientific">Ficus carica</name>
    <name type="common">Common fig</name>
    <dbReference type="NCBI Taxonomy" id="3494"/>
    <lineage>
        <taxon>Eukaryota</taxon>
        <taxon>Viridiplantae</taxon>
        <taxon>Streptophyta</taxon>
        <taxon>Embryophyta</taxon>
        <taxon>Tracheophyta</taxon>
        <taxon>Spermatophyta</taxon>
        <taxon>Magnoliopsida</taxon>
        <taxon>eudicotyledons</taxon>
        <taxon>Gunneridae</taxon>
        <taxon>Pentapetalae</taxon>
        <taxon>rosids</taxon>
        <taxon>fabids</taxon>
        <taxon>Rosales</taxon>
        <taxon>Moraceae</taxon>
        <taxon>Ficeae</taxon>
        <taxon>Ficus</taxon>
    </lineage>
</organism>
<feature type="signal peptide" evidence="1">
    <location>
        <begin position="1"/>
        <end position="23"/>
    </location>
</feature>
<evidence type="ECO:0000256" key="1">
    <source>
        <dbReference type="SAM" id="SignalP"/>
    </source>
</evidence>
<dbReference type="Proteomes" id="UP001187192">
    <property type="component" value="Unassembled WGS sequence"/>
</dbReference>